<comment type="caution">
    <text evidence="3">The sequence shown here is derived from an EMBL/GenBank/DDBJ whole genome shotgun (WGS) entry which is preliminary data.</text>
</comment>
<gene>
    <name evidence="3" type="ORF">NSK_005473</name>
</gene>
<dbReference type="Pfam" id="PF03104">
    <property type="entry name" value="DNA_pol_B_exo1"/>
    <property type="match status" value="1"/>
</dbReference>
<dbReference type="GO" id="GO:0003676">
    <property type="term" value="F:nucleic acid binding"/>
    <property type="evidence" value="ECO:0007669"/>
    <property type="project" value="InterPro"/>
</dbReference>
<feature type="compositionally biased region" description="Basic and acidic residues" evidence="1">
    <location>
        <begin position="433"/>
        <end position="446"/>
    </location>
</feature>
<dbReference type="InterPro" id="IPR012337">
    <property type="entry name" value="RNaseH-like_sf"/>
</dbReference>
<feature type="compositionally biased region" description="Basic residues" evidence="1">
    <location>
        <begin position="1"/>
        <end position="12"/>
    </location>
</feature>
<dbReference type="GO" id="GO:0016035">
    <property type="term" value="C:zeta DNA polymerase complex"/>
    <property type="evidence" value="ECO:0007669"/>
    <property type="project" value="InterPro"/>
</dbReference>
<dbReference type="PANTHER" id="PTHR45812:SF1">
    <property type="entry name" value="DNA POLYMERASE ZETA CATALYTIC SUBUNIT"/>
    <property type="match status" value="1"/>
</dbReference>
<dbReference type="GO" id="GO:0042276">
    <property type="term" value="P:error-prone translesion synthesis"/>
    <property type="evidence" value="ECO:0007669"/>
    <property type="project" value="TreeGrafter"/>
</dbReference>
<evidence type="ECO:0000313" key="4">
    <source>
        <dbReference type="Proteomes" id="UP000355283"/>
    </source>
</evidence>
<name>A0A4D9D3N9_9STRA</name>
<dbReference type="GO" id="GO:0005634">
    <property type="term" value="C:nucleus"/>
    <property type="evidence" value="ECO:0007669"/>
    <property type="project" value="TreeGrafter"/>
</dbReference>
<feature type="region of interest" description="Disordered" evidence="1">
    <location>
        <begin position="414"/>
        <end position="446"/>
    </location>
</feature>
<sequence length="457" mass="49302">MTRKGLRLGGRKGGREGGREGGWPPEVLGTINALGPHVDVLPVADEEGLFQGVAELVQRVDPDFLVGWEVQLASLGYLLERAPYLHLNDMHRRLSRLRVLGPEEGRGEGGGEGQEWVEQVGEGRADEWGEEHQSGIWVLGKYGERVPFVVVTGAPVSRLMDSVVDPRILIPRMGGSGAGAGGGREEGRAGLRVAHKYYIEKCLLPALARVLLVEGLDVFAWYREEVPKADWVDRSLRRREGAREGGRLGWGGGGPCLCLSTSRATCAWSVGRELWEGAREGGREGGRKGGRAGRGGPRGTCLCPCRRRKTECRGEGGREGGREGGEGGDTVCKRCLQEHLVTVASLAAFREARASEALVHLNAICRACLHAPHDPTAGDACTSLECSVYYEKGRVLGKVEGDIEDLLRWEGGRGGGQARQAGVSNQGGRANARTREDVQEGMRVERGPAEVIVLEED</sequence>
<proteinExistence type="predicted"/>
<feature type="domain" description="DNA-directed DNA polymerase family B exonuclease" evidence="2">
    <location>
        <begin position="36"/>
        <end position="101"/>
    </location>
</feature>
<dbReference type="InterPro" id="IPR036397">
    <property type="entry name" value="RNaseH_sf"/>
</dbReference>
<evidence type="ECO:0000256" key="1">
    <source>
        <dbReference type="SAM" id="MobiDB-lite"/>
    </source>
</evidence>
<dbReference type="PANTHER" id="PTHR45812">
    <property type="entry name" value="DNA POLYMERASE ZETA CATALYTIC SUBUNIT"/>
    <property type="match status" value="1"/>
</dbReference>
<dbReference type="GO" id="GO:0003887">
    <property type="term" value="F:DNA-directed DNA polymerase activity"/>
    <property type="evidence" value="ECO:0007669"/>
    <property type="project" value="TreeGrafter"/>
</dbReference>
<evidence type="ECO:0000259" key="2">
    <source>
        <dbReference type="Pfam" id="PF03104"/>
    </source>
</evidence>
<keyword evidence="4" id="KW-1185">Reference proteome</keyword>
<dbReference type="InterPro" id="IPR030559">
    <property type="entry name" value="PolZ_Rev3"/>
</dbReference>
<reference evidence="3 4" key="1">
    <citation type="submission" date="2019-01" db="EMBL/GenBank/DDBJ databases">
        <title>Nuclear Genome Assembly of the Microalgal Biofuel strain Nannochloropsis salina CCMP1776.</title>
        <authorList>
            <person name="Hovde B."/>
        </authorList>
    </citation>
    <scope>NUCLEOTIDE SEQUENCE [LARGE SCALE GENOMIC DNA]</scope>
    <source>
        <strain evidence="3 4">CCMP1776</strain>
    </source>
</reference>
<feature type="region of interest" description="Disordered" evidence="1">
    <location>
        <begin position="1"/>
        <end position="24"/>
    </location>
</feature>
<protein>
    <recommendedName>
        <fullName evidence="2">DNA-directed DNA polymerase family B exonuclease domain-containing protein</fullName>
    </recommendedName>
</protein>
<organism evidence="3 4">
    <name type="scientific">Nannochloropsis salina CCMP1776</name>
    <dbReference type="NCBI Taxonomy" id="1027361"/>
    <lineage>
        <taxon>Eukaryota</taxon>
        <taxon>Sar</taxon>
        <taxon>Stramenopiles</taxon>
        <taxon>Ochrophyta</taxon>
        <taxon>Eustigmatophyceae</taxon>
        <taxon>Eustigmatales</taxon>
        <taxon>Monodopsidaceae</taxon>
        <taxon>Microchloropsis</taxon>
        <taxon>Microchloropsis salina</taxon>
    </lineage>
</organism>
<accession>A0A4D9D3N9</accession>
<dbReference type="EMBL" id="SDOX01000051">
    <property type="protein sequence ID" value="TFJ83228.1"/>
    <property type="molecule type" value="Genomic_DNA"/>
</dbReference>
<dbReference type="SUPFAM" id="SSF53098">
    <property type="entry name" value="Ribonuclease H-like"/>
    <property type="match status" value="1"/>
</dbReference>
<dbReference type="OrthoDB" id="2414538at2759"/>
<dbReference type="AlphaFoldDB" id="A0A4D9D3N9"/>
<dbReference type="InterPro" id="IPR006133">
    <property type="entry name" value="DNA-dir_DNA_pol_B_exonuc"/>
</dbReference>
<dbReference type="Gene3D" id="3.30.420.10">
    <property type="entry name" value="Ribonuclease H-like superfamily/Ribonuclease H"/>
    <property type="match status" value="1"/>
</dbReference>
<dbReference type="Proteomes" id="UP000355283">
    <property type="component" value="Unassembled WGS sequence"/>
</dbReference>
<dbReference type="GO" id="GO:0000724">
    <property type="term" value="P:double-strand break repair via homologous recombination"/>
    <property type="evidence" value="ECO:0007669"/>
    <property type="project" value="TreeGrafter"/>
</dbReference>
<evidence type="ECO:0000313" key="3">
    <source>
        <dbReference type="EMBL" id="TFJ83228.1"/>
    </source>
</evidence>